<comment type="caution">
    <text evidence="1">The sequence shown here is derived from an EMBL/GenBank/DDBJ whole genome shotgun (WGS) entry which is preliminary data.</text>
</comment>
<dbReference type="AlphaFoldDB" id="A0AAE2C920"/>
<reference evidence="1" key="2">
    <citation type="journal article" date="2024" name="Plant">
        <title>Genomic evolution and insights into agronomic trait innovations of Sesamum species.</title>
        <authorList>
            <person name="Miao H."/>
            <person name="Wang L."/>
            <person name="Qu L."/>
            <person name="Liu H."/>
            <person name="Sun Y."/>
            <person name="Le M."/>
            <person name="Wang Q."/>
            <person name="Wei S."/>
            <person name="Zheng Y."/>
            <person name="Lin W."/>
            <person name="Duan Y."/>
            <person name="Cao H."/>
            <person name="Xiong S."/>
            <person name="Wang X."/>
            <person name="Wei L."/>
            <person name="Li C."/>
            <person name="Ma Q."/>
            <person name="Ju M."/>
            <person name="Zhao R."/>
            <person name="Li G."/>
            <person name="Mu C."/>
            <person name="Tian Q."/>
            <person name="Mei H."/>
            <person name="Zhang T."/>
            <person name="Gao T."/>
            <person name="Zhang H."/>
        </authorList>
    </citation>
    <scope>NUCLEOTIDE SEQUENCE</scope>
    <source>
        <strain evidence="1">3651</strain>
    </source>
</reference>
<reference evidence="1" key="1">
    <citation type="submission" date="2020-06" db="EMBL/GenBank/DDBJ databases">
        <authorList>
            <person name="Li T."/>
            <person name="Hu X."/>
            <person name="Zhang T."/>
            <person name="Song X."/>
            <person name="Zhang H."/>
            <person name="Dai N."/>
            <person name="Sheng W."/>
            <person name="Hou X."/>
            <person name="Wei L."/>
        </authorList>
    </citation>
    <scope>NUCLEOTIDE SEQUENCE</scope>
    <source>
        <strain evidence="1">3651</strain>
        <tissue evidence="1">Leaf</tissue>
    </source>
</reference>
<dbReference type="Proteomes" id="UP001293254">
    <property type="component" value="Unassembled WGS sequence"/>
</dbReference>
<accession>A0AAE2C920</accession>
<proteinExistence type="predicted"/>
<name>A0AAE2C920_9LAMI</name>
<dbReference type="EMBL" id="JACGWO010000012">
    <property type="protein sequence ID" value="KAK4413240.1"/>
    <property type="molecule type" value="Genomic_DNA"/>
</dbReference>
<gene>
    <name evidence="1" type="ORF">Salat_2736600</name>
</gene>
<evidence type="ECO:0000313" key="2">
    <source>
        <dbReference type="Proteomes" id="UP001293254"/>
    </source>
</evidence>
<protein>
    <submittedName>
        <fullName evidence="1">Uncharacterized protein</fullName>
    </submittedName>
</protein>
<sequence>MSNAQIAEKMDKLQCCQVENEVIRSSTLQDYARGRDEGASSAISAFKNSLKCTADMCRNGTSFYIHGFATCLEQSRNLGQLPPNYDYSFVNVRADEMGHINRPGPSNPPSN</sequence>
<organism evidence="1 2">
    <name type="scientific">Sesamum alatum</name>
    <dbReference type="NCBI Taxonomy" id="300844"/>
    <lineage>
        <taxon>Eukaryota</taxon>
        <taxon>Viridiplantae</taxon>
        <taxon>Streptophyta</taxon>
        <taxon>Embryophyta</taxon>
        <taxon>Tracheophyta</taxon>
        <taxon>Spermatophyta</taxon>
        <taxon>Magnoliopsida</taxon>
        <taxon>eudicotyledons</taxon>
        <taxon>Gunneridae</taxon>
        <taxon>Pentapetalae</taxon>
        <taxon>asterids</taxon>
        <taxon>lamiids</taxon>
        <taxon>Lamiales</taxon>
        <taxon>Pedaliaceae</taxon>
        <taxon>Sesamum</taxon>
    </lineage>
</organism>
<evidence type="ECO:0000313" key="1">
    <source>
        <dbReference type="EMBL" id="KAK4413240.1"/>
    </source>
</evidence>
<keyword evidence="2" id="KW-1185">Reference proteome</keyword>